<accession>A0A8H6MNG1</accession>
<feature type="region of interest" description="Disordered" evidence="1">
    <location>
        <begin position="38"/>
        <end position="111"/>
    </location>
</feature>
<sequence length="739" mass="81761">MASAAAQQPRLRTSFNNQSTRAWDGVFARSKHLQALKSLLTPEVDPSERNRATRGDRPATQRRAKLFRRAKQSVPSRVTKNEREGASLATQESQHTTSPSRGRNGHSVAADKPAPVLDYTVTVALPTQPAIAELSVASESRGVDPTLNSKSDLLQAKIVKKGLLLVKKEVKNIEIQQVRKFQHSDELLFRTAQNDILDSFNQADSPLPDKFLKIERRLGTGDDVSYETAFWKDIPSVDGQFRGQQRGDSGSWVIDPSSGTIFGHVIAGTHDAAYVLPLETVMAEAGGCFLPSPFECFADLANAHKDLDLDLAERYASHAMTEDVLESSPSTPLANIIREHKGRSFTAGQSFSDLDPMAVFRYIIIGGGASVLLSPGVVDWLTTELTPFSYLHTDDISRMLSDLEYSESTAEHWADLFDRRHESTGPLWIHLPANNVQAVLAELGFDQPDSRKSGPLIERGGDKWKYMLPLCVEVPPHPQTLRHGVVLTMPFLSFESPYKMKRMLSYIDSVLQRSGRGGYASSQLGSKSQADPFLEPPNFGRDYSAPLTPRKALGRVFLDAGELYNEMDLHGDKSLVRRYLRSDRPLHPRRTLRQAYSSHKEGGRDSTFVVKRAGMKSVVVDQLWIVIVGTKTVVTLFPKPYGHSYDNAESLSRCIGERLEEASAESIPSVYEIATIVLDECMAWFLRRASVRARPEGFAGAWDSGDKQAHFGIISATSLTRLGLVTPPVDITQPLLNAP</sequence>
<reference evidence="2 3" key="1">
    <citation type="journal article" date="2020" name="Phytopathology">
        <title>Genome Sequence Resources of Colletotrichum truncatum, C. plurivorum, C. musicola, and C. sojae: Four Species Pathogenic to Soybean (Glycine max).</title>
        <authorList>
            <person name="Rogerio F."/>
            <person name="Boufleur T.R."/>
            <person name="Ciampi-Guillardi M."/>
            <person name="Sukno S.A."/>
            <person name="Thon M.R."/>
            <person name="Massola Junior N.S."/>
            <person name="Baroncelli R."/>
        </authorList>
    </citation>
    <scope>NUCLEOTIDE SEQUENCE [LARGE SCALE GENOMIC DNA]</scope>
    <source>
        <strain evidence="2 3">LFN0009</strain>
    </source>
</reference>
<dbReference type="Proteomes" id="UP000652219">
    <property type="component" value="Unassembled WGS sequence"/>
</dbReference>
<name>A0A8H6MNG1_9PEZI</name>
<evidence type="ECO:0000256" key="1">
    <source>
        <dbReference type="SAM" id="MobiDB-lite"/>
    </source>
</evidence>
<dbReference type="PANTHER" id="PTHR47685">
    <property type="entry name" value="MAGNESIUM TRANSPORT PROTEIN CORA"/>
    <property type="match status" value="1"/>
</dbReference>
<feature type="compositionally biased region" description="Basic and acidic residues" evidence="1">
    <location>
        <begin position="46"/>
        <end position="59"/>
    </location>
</feature>
<proteinExistence type="predicted"/>
<gene>
    <name evidence="2" type="ORF">CSOJ01_11596</name>
</gene>
<comment type="caution">
    <text evidence="2">The sequence shown here is derived from an EMBL/GenBank/DDBJ whole genome shotgun (WGS) entry which is preliminary data.</text>
</comment>
<evidence type="ECO:0000313" key="2">
    <source>
        <dbReference type="EMBL" id="KAF6802415.1"/>
    </source>
</evidence>
<feature type="compositionally biased region" description="Polar residues" evidence="1">
    <location>
        <begin position="88"/>
        <end position="101"/>
    </location>
</feature>
<dbReference type="EMBL" id="WIGN01000272">
    <property type="protein sequence ID" value="KAF6802415.1"/>
    <property type="molecule type" value="Genomic_DNA"/>
</dbReference>
<evidence type="ECO:0000313" key="3">
    <source>
        <dbReference type="Proteomes" id="UP000652219"/>
    </source>
</evidence>
<protein>
    <submittedName>
        <fullName evidence="2">Ankyrin repeat protein</fullName>
    </submittedName>
</protein>
<dbReference type="PANTHER" id="PTHR47685:SF1">
    <property type="entry name" value="MAGNESIUM TRANSPORT PROTEIN CORA"/>
    <property type="match status" value="1"/>
</dbReference>
<organism evidence="2 3">
    <name type="scientific">Colletotrichum sojae</name>
    <dbReference type="NCBI Taxonomy" id="2175907"/>
    <lineage>
        <taxon>Eukaryota</taxon>
        <taxon>Fungi</taxon>
        <taxon>Dikarya</taxon>
        <taxon>Ascomycota</taxon>
        <taxon>Pezizomycotina</taxon>
        <taxon>Sordariomycetes</taxon>
        <taxon>Hypocreomycetidae</taxon>
        <taxon>Glomerellales</taxon>
        <taxon>Glomerellaceae</taxon>
        <taxon>Colletotrichum</taxon>
        <taxon>Colletotrichum orchidearum species complex</taxon>
    </lineage>
</organism>
<feature type="compositionally biased region" description="Basic residues" evidence="1">
    <location>
        <begin position="60"/>
        <end position="71"/>
    </location>
</feature>
<dbReference type="AlphaFoldDB" id="A0A8H6MNG1"/>
<keyword evidence="3" id="KW-1185">Reference proteome</keyword>
<dbReference type="InterPro" id="IPR050829">
    <property type="entry name" value="CorA_MIT"/>
</dbReference>